<dbReference type="Proteomes" id="UP000467841">
    <property type="component" value="Unassembled WGS sequence"/>
</dbReference>
<keyword evidence="2" id="KW-1185">Reference proteome</keyword>
<sequence length="95" mass="10878">MGFHASSSIFHRVVLDQVTGSSTSLIRPQSRDELELLLNASASESIWEFGISRGDFSYETLSTQRHLYNVFLSHLWIDVFLSVRISPKRVMMECL</sequence>
<reference evidence="1" key="1">
    <citation type="submission" date="2020-01" db="EMBL/GenBank/DDBJ databases">
        <authorList>
            <person name="Mishra B."/>
        </authorList>
    </citation>
    <scope>NUCLEOTIDE SEQUENCE [LARGE SCALE GENOMIC DNA]</scope>
</reference>
<organism evidence="1 2">
    <name type="scientific">Microthlaspi erraticum</name>
    <dbReference type="NCBI Taxonomy" id="1685480"/>
    <lineage>
        <taxon>Eukaryota</taxon>
        <taxon>Viridiplantae</taxon>
        <taxon>Streptophyta</taxon>
        <taxon>Embryophyta</taxon>
        <taxon>Tracheophyta</taxon>
        <taxon>Spermatophyta</taxon>
        <taxon>Magnoliopsida</taxon>
        <taxon>eudicotyledons</taxon>
        <taxon>Gunneridae</taxon>
        <taxon>Pentapetalae</taxon>
        <taxon>rosids</taxon>
        <taxon>malvids</taxon>
        <taxon>Brassicales</taxon>
        <taxon>Brassicaceae</taxon>
        <taxon>Coluteocarpeae</taxon>
        <taxon>Microthlaspi</taxon>
    </lineage>
</organism>
<name>A0A6D2KWF5_9BRAS</name>
<evidence type="ECO:0000313" key="1">
    <source>
        <dbReference type="EMBL" id="CAA7061306.1"/>
    </source>
</evidence>
<dbReference type="AlphaFoldDB" id="A0A6D2KWF5"/>
<accession>A0A6D2KWF5</accession>
<comment type="caution">
    <text evidence="1">The sequence shown here is derived from an EMBL/GenBank/DDBJ whole genome shotgun (WGS) entry which is preliminary data.</text>
</comment>
<evidence type="ECO:0000313" key="2">
    <source>
        <dbReference type="Proteomes" id="UP000467841"/>
    </source>
</evidence>
<proteinExistence type="predicted"/>
<gene>
    <name evidence="1" type="ORF">MERR_LOCUS48542</name>
</gene>
<protein>
    <submittedName>
        <fullName evidence="1">Uncharacterized protein</fullName>
    </submittedName>
</protein>
<dbReference type="EMBL" id="CACVBM020001862">
    <property type="protein sequence ID" value="CAA7061306.1"/>
    <property type="molecule type" value="Genomic_DNA"/>
</dbReference>